<evidence type="ECO:0000313" key="1">
    <source>
        <dbReference type="EMBL" id="DAF32268.1"/>
    </source>
</evidence>
<reference evidence="1" key="1">
    <citation type="journal article" date="2021" name="Proc. Natl. Acad. Sci. U.S.A.">
        <title>A Catalog of Tens of Thousands of Viruses from Human Metagenomes Reveals Hidden Associations with Chronic Diseases.</title>
        <authorList>
            <person name="Tisza M.J."/>
            <person name="Buck C.B."/>
        </authorList>
    </citation>
    <scope>NUCLEOTIDE SEQUENCE</scope>
    <source>
        <strain evidence="1">CtphE103</strain>
    </source>
</reference>
<name>A0A8S5RUH1_9CAUD</name>
<sequence length="49" mass="5625">MSASFRKQRRGKGARPICSTRGRVAPERCERVWHTSPRIKMPAENDASR</sequence>
<organism evidence="1">
    <name type="scientific">Ackermannviridae sp</name>
    <dbReference type="NCBI Taxonomy" id="2831612"/>
    <lineage>
        <taxon>Viruses</taxon>
        <taxon>Duplodnaviria</taxon>
        <taxon>Heunggongvirae</taxon>
        <taxon>Uroviricota</taxon>
        <taxon>Caudoviricetes</taxon>
        <taxon>Pantevenvirales</taxon>
        <taxon>Ackermannviridae</taxon>
    </lineage>
</organism>
<proteinExistence type="predicted"/>
<accession>A0A8S5RUH1</accession>
<protein>
    <submittedName>
        <fullName evidence="1">Uncharacterized protein</fullName>
    </submittedName>
</protein>
<dbReference type="EMBL" id="BK056595">
    <property type="protein sequence ID" value="DAF32268.1"/>
    <property type="molecule type" value="Genomic_DNA"/>
</dbReference>